<feature type="transmembrane region" description="Helical" evidence="1">
    <location>
        <begin position="12"/>
        <end position="32"/>
    </location>
</feature>
<accession>A0ABV2JWU1</accession>
<proteinExistence type="predicted"/>
<evidence type="ECO:0000256" key="1">
    <source>
        <dbReference type="SAM" id="Phobius"/>
    </source>
</evidence>
<evidence type="ECO:0000313" key="2">
    <source>
        <dbReference type="EMBL" id="MET3652780.1"/>
    </source>
</evidence>
<keyword evidence="1" id="KW-1133">Transmembrane helix</keyword>
<name>A0ABV2JWU1_9GAMM</name>
<dbReference type="Proteomes" id="UP001549184">
    <property type="component" value="Unassembled WGS sequence"/>
</dbReference>
<keyword evidence="1" id="KW-0812">Transmembrane</keyword>
<gene>
    <name evidence="2" type="ORF">ABIC75_002512</name>
</gene>
<dbReference type="RefSeq" id="WP_354014168.1">
    <property type="nucleotide sequence ID" value="NZ_JBEPMU010000003.1"/>
</dbReference>
<keyword evidence="1" id="KW-0472">Membrane</keyword>
<evidence type="ECO:0000313" key="3">
    <source>
        <dbReference type="Proteomes" id="UP001549184"/>
    </source>
</evidence>
<keyword evidence="3" id="KW-1185">Reference proteome</keyword>
<organism evidence="2 3">
    <name type="scientific">Dyella japonica</name>
    <dbReference type="NCBI Taxonomy" id="231455"/>
    <lineage>
        <taxon>Bacteria</taxon>
        <taxon>Pseudomonadati</taxon>
        <taxon>Pseudomonadota</taxon>
        <taxon>Gammaproteobacteria</taxon>
        <taxon>Lysobacterales</taxon>
        <taxon>Rhodanobacteraceae</taxon>
        <taxon>Dyella</taxon>
    </lineage>
</organism>
<protein>
    <submittedName>
        <fullName evidence="2">Uncharacterized protein</fullName>
    </submittedName>
</protein>
<sequence>MGIQTVKIGRIVVATALFVIALLAIYVIHALYLPVNVVFYSAILDGVIATALCGALLWLLPWFRPLDLVEKLQLLVIWLLLGYSFAISVPTVLDRSLSFYILEKLDQRGGGIRQDAFADVFTKEYMPEDHLVDVRLTEQLQSGTIVIKDGCVLLTPKGQSLARFSRFFRNNLLPKHRLLMGSYSDVLTDPFRNSTTAVDYRCE</sequence>
<feature type="transmembrane region" description="Helical" evidence="1">
    <location>
        <begin position="72"/>
        <end position="93"/>
    </location>
</feature>
<comment type="caution">
    <text evidence="2">The sequence shown here is derived from an EMBL/GenBank/DDBJ whole genome shotgun (WGS) entry which is preliminary data.</text>
</comment>
<reference evidence="2 3" key="1">
    <citation type="submission" date="2024-06" db="EMBL/GenBank/DDBJ databases">
        <title>Sorghum-associated microbial communities from plants grown in Nebraska, USA.</title>
        <authorList>
            <person name="Schachtman D."/>
        </authorList>
    </citation>
    <scope>NUCLEOTIDE SEQUENCE [LARGE SCALE GENOMIC DNA]</scope>
    <source>
        <strain evidence="2 3">1073</strain>
    </source>
</reference>
<feature type="transmembrane region" description="Helical" evidence="1">
    <location>
        <begin position="38"/>
        <end position="60"/>
    </location>
</feature>
<dbReference type="EMBL" id="JBEPMU010000003">
    <property type="protein sequence ID" value="MET3652780.1"/>
    <property type="molecule type" value="Genomic_DNA"/>
</dbReference>